<sequence length="921" mass="99878">MAWDIAPLGPADLDRPVADRFLRVADLFGARVAIVDSEGAIDYRTFALKARAIASLIAAASGEGEPVALFLPATRTMPCAMMGALLAGRPYVPLDPSFPAEHLLRILSHSGAQVMICEPEHARAVLGDMPEGLRLISPHMPTAPVDLAPIRPDNPAYVLYTSGSTGTPKGVWQDQTGLLHDVMQFTQAVRLTPADRLSLLYSPAVNGAIRDIFGALLNGATLCMSDLRREGLSHVLEDLDRRKVTVLHAMPPVLRALMSSQKRNICPEARVLYTAGDRLLTRDLSDLRARLPEGCSVYTGIGSTECATLYREWTIPDGWAADGVTVPVGHAILDREMRLVDAGGQEVAAGEVGFIEISSPYIARGYWNDPALTKASFRPVSGRPGWRCFRPGDLGRVRNDGLLEFVGRADRQIKIRGYRLDPVEIEAALRELGGVRDAVVLAEEICGRVRVYAFVETASTHLSEDQMRRELGRQVPAHLVPDRIVLLSAMPRLANFKCDVGALRRMIPVTPDVQTDPDLPSGYLAIWSKALKRPVAAGDRLEGLGADSLALMEIELEVAERFGRSFGGLFTPEITPGALWMSAAEVQRPTDEASRASDTIRRLSILMARSTGAAVDAEGTMRGFNLDGDRTPLVWCFNNHNEAEALAGALGADQPLLAFRSLNGIVSPDAPDPWRERLVAGNAMRALDAVGSLASVVVGGNCQAAPIALNLANNLWTAGVHVASLIFMERALPIPYAGRHLVLFGAASARHNPRFLFAQPQTAWPRYVPRSRRADIPGAHGQFFQPRYVAALAQTLREEIDLARHDPSGPLGPAGRRVSLSAETSFQGDGRGQLKVRITNAGPMIWAEGAISGIALTVHSLAPSEQGRPHRKPDLTVPLPFALLPGETREISISFLHGLRTVTRLHLGLCEEGYHWFTEVT</sequence>
<keyword evidence="4" id="KW-1185">Reference proteome</keyword>
<dbReference type="Gene3D" id="3.30.300.30">
    <property type="match status" value="1"/>
</dbReference>
<reference evidence="3" key="1">
    <citation type="journal article" date="2014" name="Int. J. Syst. Evol. Microbiol.">
        <title>Complete genome sequence of Corynebacterium casei LMG S-19264T (=DSM 44701T), isolated from a smear-ripened cheese.</title>
        <authorList>
            <consortium name="US DOE Joint Genome Institute (JGI-PGF)"/>
            <person name="Walter F."/>
            <person name="Albersmeier A."/>
            <person name="Kalinowski J."/>
            <person name="Ruckert C."/>
        </authorList>
    </citation>
    <scope>NUCLEOTIDE SEQUENCE</scope>
    <source>
        <strain evidence="3">KCTC 23714</strain>
    </source>
</reference>
<comment type="caution">
    <text evidence="3">The sequence shown here is derived from an EMBL/GenBank/DDBJ whole genome shotgun (WGS) entry which is preliminary data.</text>
</comment>
<proteinExistence type="predicted"/>
<feature type="domain" description="AMP-dependent synthetase/ligase" evidence="1">
    <location>
        <begin position="24"/>
        <end position="367"/>
    </location>
</feature>
<dbReference type="PROSITE" id="PS00455">
    <property type="entry name" value="AMP_BINDING"/>
    <property type="match status" value="1"/>
</dbReference>
<dbReference type="PANTHER" id="PTHR45527">
    <property type="entry name" value="NONRIBOSOMAL PEPTIDE SYNTHETASE"/>
    <property type="match status" value="1"/>
</dbReference>
<dbReference type="Gene3D" id="3.40.50.12780">
    <property type="entry name" value="N-terminal domain of ligase-like"/>
    <property type="match status" value="1"/>
</dbReference>
<dbReference type="EMBL" id="BMYQ01000013">
    <property type="protein sequence ID" value="GGW41662.1"/>
    <property type="molecule type" value="Genomic_DNA"/>
</dbReference>
<dbReference type="GO" id="GO:0044550">
    <property type="term" value="P:secondary metabolite biosynthetic process"/>
    <property type="evidence" value="ECO:0007669"/>
    <property type="project" value="TreeGrafter"/>
</dbReference>
<dbReference type="InterPro" id="IPR045851">
    <property type="entry name" value="AMP-bd_C_sf"/>
</dbReference>
<dbReference type="SUPFAM" id="SSF53474">
    <property type="entry name" value="alpha/beta-Hydrolases"/>
    <property type="match status" value="1"/>
</dbReference>
<reference evidence="3" key="2">
    <citation type="submission" date="2020-09" db="EMBL/GenBank/DDBJ databases">
        <authorList>
            <person name="Sun Q."/>
            <person name="Kim S."/>
        </authorList>
    </citation>
    <scope>NUCLEOTIDE SEQUENCE</scope>
    <source>
        <strain evidence="3">KCTC 23714</strain>
    </source>
</reference>
<evidence type="ECO:0000259" key="2">
    <source>
        <dbReference type="Pfam" id="PF13193"/>
    </source>
</evidence>
<dbReference type="InterPro" id="IPR029058">
    <property type="entry name" value="AB_hydrolase_fold"/>
</dbReference>
<dbReference type="InterPro" id="IPR000873">
    <property type="entry name" value="AMP-dep_synth/lig_dom"/>
</dbReference>
<dbReference type="AlphaFoldDB" id="A0A918J2V3"/>
<protein>
    <recommendedName>
        <fullName evidence="5">Amino acid adenylation domain-containing protein</fullName>
    </recommendedName>
</protein>
<dbReference type="GO" id="GO:0043041">
    <property type="term" value="P:amino acid activation for nonribosomal peptide biosynthetic process"/>
    <property type="evidence" value="ECO:0007669"/>
    <property type="project" value="TreeGrafter"/>
</dbReference>
<dbReference type="SUPFAM" id="SSF56801">
    <property type="entry name" value="Acetyl-CoA synthetase-like"/>
    <property type="match status" value="1"/>
</dbReference>
<gene>
    <name evidence="3" type="ORF">GCM10011452_32560</name>
</gene>
<dbReference type="GO" id="GO:0005737">
    <property type="term" value="C:cytoplasm"/>
    <property type="evidence" value="ECO:0007669"/>
    <property type="project" value="TreeGrafter"/>
</dbReference>
<feature type="domain" description="AMP-binding enzyme C-terminal" evidence="2">
    <location>
        <begin position="424"/>
        <end position="497"/>
    </location>
</feature>
<accession>A0A918J2V3</accession>
<dbReference type="GO" id="GO:0031177">
    <property type="term" value="F:phosphopantetheine binding"/>
    <property type="evidence" value="ECO:0007669"/>
    <property type="project" value="TreeGrafter"/>
</dbReference>
<dbReference type="PANTHER" id="PTHR45527:SF1">
    <property type="entry name" value="FATTY ACID SYNTHASE"/>
    <property type="match status" value="1"/>
</dbReference>
<evidence type="ECO:0000313" key="4">
    <source>
        <dbReference type="Proteomes" id="UP000628984"/>
    </source>
</evidence>
<name>A0A918J2V3_9RHOB</name>
<evidence type="ECO:0000313" key="3">
    <source>
        <dbReference type="EMBL" id="GGW41662.1"/>
    </source>
</evidence>
<dbReference type="InterPro" id="IPR042099">
    <property type="entry name" value="ANL_N_sf"/>
</dbReference>
<dbReference type="Proteomes" id="UP000628984">
    <property type="component" value="Unassembled WGS sequence"/>
</dbReference>
<evidence type="ECO:0000259" key="1">
    <source>
        <dbReference type="Pfam" id="PF00501"/>
    </source>
</evidence>
<evidence type="ECO:0008006" key="5">
    <source>
        <dbReference type="Google" id="ProtNLM"/>
    </source>
</evidence>
<dbReference type="Pfam" id="PF00501">
    <property type="entry name" value="AMP-binding"/>
    <property type="match status" value="1"/>
</dbReference>
<organism evidence="3 4">
    <name type="scientific">Gemmobacter lanyuensis</name>
    <dbReference type="NCBI Taxonomy" id="1054497"/>
    <lineage>
        <taxon>Bacteria</taxon>
        <taxon>Pseudomonadati</taxon>
        <taxon>Pseudomonadota</taxon>
        <taxon>Alphaproteobacteria</taxon>
        <taxon>Rhodobacterales</taxon>
        <taxon>Paracoccaceae</taxon>
        <taxon>Gemmobacter</taxon>
    </lineage>
</organism>
<dbReference type="RefSeq" id="WP_189634936.1">
    <property type="nucleotide sequence ID" value="NZ_BMYQ01000013.1"/>
</dbReference>
<dbReference type="Pfam" id="PF13193">
    <property type="entry name" value="AMP-binding_C"/>
    <property type="match status" value="1"/>
</dbReference>
<dbReference type="InterPro" id="IPR025110">
    <property type="entry name" value="AMP-bd_C"/>
</dbReference>
<dbReference type="Gene3D" id="3.40.50.1820">
    <property type="entry name" value="alpha/beta hydrolase"/>
    <property type="match status" value="1"/>
</dbReference>
<dbReference type="InterPro" id="IPR020845">
    <property type="entry name" value="AMP-binding_CS"/>
</dbReference>